<keyword evidence="1" id="KW-0805">Transcription regulation</keyword>
<keyword evidence="2" id="KW-0804">Transcription</keyword>
<dbReference type="Gene3D" id="1.10.10.60">
    <property type="entry name" value="Homeodomain-like"/>
    <property type="match status" value="1"/>
</dbReference>
<accession>A0ABN5M9Z2</accession>
<evidence type="ECO:0000313" key="4">
    <source>
        <dbReference type="EMBL" id="AWX93606.1"/>
    </source>
</evidence>
<proteinExistence type="predicted"/>
<evidence type="ECO:0000256" key="2">
    <source>
        <dbReference type="ARBA" id="ARBA00023163"/>
    </source>
</evidence>
<dbReference type="SMART" id="SM00342">
    <property type="entry name" value="HTH_ARAC"/>
    <property type="match status" value="1"/>
</dbReference>
<dbReference type="InterPro" id="IPR009057">
    <property type="entry name" value="Homeodomain-like_sf"/>
</dbReference>
<name>A0ABN5M9Z2_9RHOB</name>
<keyword evidence="5" id="KW-1185">Reference proteome</keyword>
<gene>
    <name evidence="4" type="ORF">DPM13_12315</name>
</gene>
<feature type="domain" description="HTH araC/xylS-type" evidence="3">
    <location>
        <begin position="27"/>
        <end position="98"/>
    </location>
</feature>
<dbReference type="Pfam" id="PF12833">
    <property type="entry name" value="HTH_18"/>
    <property type="match status" value="1"/>
</dbReference>
<evidence type="ECO:0000256" key="1">
    <source>
        <dbReference type="ARBA" id="ARBA00023015"/>
    </source>
</evidence>
<protein>
    <recommendedName>
        <fullName evidence="3">HTH araC/xylS-type domain-containing protein</fullName>
    </recommendedName>
</protein>
<dbReference type="InterPro" id="IPR018060">
    <property type="entry name" value="HTH_AraC"/>
</dbReference>
<dbReference type="Proteomes" id="UP000249922">
    <property type="component" value="Chromosome"/>
</dbReference>
<evidence type="ECO:0000259" key="3">
    <source>
        <dbReference type="PROSITE" id="PS01124"/>
    </source>
</evidence>
<dbReference type="EMBL" id="CP030239">
    <property type="protein sequence ID" value="AWX93606.1"/>
    <property type="molecule type" value="Genomic_DNA"/>
</dbReference>
<dbReference type="PROSITE" id="PS01124">
    <property type="entry name" value="HTH_ARAC_FAMILY_2"/>
    <property type="match status" value="1"/>
</dbReference>
<reference evidence="4 5" key="1">
    <citation type="submission" date="2018-06" db="EMBL/GenBank/DDBJ databases">
        <title>Complete genome sequence of Paracoccus mutanolyticus strain RSP-02 isolated from cellulosic waste.</title>
        <authorList>
            <person name="Amrutha R.N."/>
            <person name="Shrivastav A."/>
            <person name="Buddana S.K."/>
            <person name="Deshpande U."/>
            <person name="Prakasham R.S."/>
        </authorList>
    </citation>
    <scope>NUCLEOTIDE SEQUENCE [LARGE SCALE GENOMIC DNA]</scope>
    <source>
        <strain evidence="4 5">RSP-02</strain>
    </source>
</reference>
<organism evidence="4 5">
    <name type="scientific">Paracoccus mutanolyticus</name>
    <dbReference type="NCBI Taxonomy" id="1499308"/>
    <lineage>
        <taxon>Bacteria</taxon>
        <taxon>Pseudomonadati</taxon>
        <taxon>Pseudomonadota</taxon>
        <taxon>Alphaproteobacteria</taxon>
        <taxon>Rhodobacterales</taxon>
        <taxon>Paracoccaceae</taxon>
        <taxon>Paracoccus</taxon>
    </lineage>
</organism>
<dbReference type="SUPFAM" id="SSF46689">
    <property type="entry name" value="Homeodomain-like"/>
    <property type="match status" value="1"/>
</dbReference>
<sequence length="111" mass="12293">MPGQRSTAPNAAINPWAWANSASSVASSMTRAIRASWRKLDRIFRDELGRETAPGRYYQMLRLSHARELAAATDFDLREIALRSGYADASSLSKAFRRASERTVVSASVQC</sequence>
<evidence type="ECO:0000313" key="5">
    <source>
        <dbReference type="Proteomes" id="UP000249922"/>
    </source>
</evidence>